<dbReference type="GeneID" id="26647914"/>
<name>A0A0E3GMM7_9CAUD</name>
<reference evidence="2" key="2">
    <citation type="submission" date="2015-01" db="EMBL/GenBank/DDBJ databases">
        <title>Complete Genome of Bacillus megaterium Siphophage Stahl.</title>
        <authorList>
            <person name="Brizendine A.M."/>
            <person name="Rousseau S."/>
            <person name="Hernandez A.C."/>
            <person name="Everett G.F.K."/>
        </authorList>
    </citation>
    <scope>NUCLEOTIDE SEQUENCE [LARGE SCALE GENOMIC DNA]</scope>
</reference>
<dbReference type="KEGG" id="vg:26647914"/>
<keyword evidence="2" id="KW-1185">Reference proteome</keyword>
<reference evidence="1 2" key="1">
    <citation type="journal article" date="2015" name="Genome Announc.">
        <title>Complete Genome Sequence of Bacillus megaterium Siphophage Stahl.</title>
        <authorList>
            <person name="Brizendine A.M."/>
            <person name="Rousseau S."/>
            <person name="Hernandez A.C."/>
            <person name="Kuty Everett G.F."/>
        </authorList>
    </citation>
    <scope>NUCLEOTIDE SEQUENCE [LARGE SCALE GENOMIC DNA]</scope>
</reference>
<dbReference type="RefSeq" id="YP_009203605.1">
    <property type="nucleotide sequence ID" value="NC_028856.1"/>
</dbReference>
<dbReference type="Proteomes" id="UP000033015">
    <property type="component" value="Segment"/>
</dbReference>
<proteinExistence type="predicted"/>
<accession>A0A0E3GMM7</accession>
<organism evidence="1 2">
    <name type="scientific">Bacillus phage Stahl</name>
    <dbReference type="NCBI Taxonomy" id="1610832"/>
    <lineage>
        <taxon>Viruses</taxon>
        <taxon>Duplodnaviria</taxon>
        <taxon>Heunggongvirae</taxon>
        <taxon>Uroviricota</taxon>
        <taxon>Caudoviricetes</taxon>
        <taxon>Slashvirus</taxon>
        <taxon>Slashvirus stahl</taxon>
    </lineage>
</organism>
<sequence length="50" mass="6147">MMTREQLIKECVRLTYELEGVKVSEEKFNVMTIEKLVVEYNWLWEMVHLK</sequence>
<protein>
    <submittedName>
        <fullName evidence="1">Uncharacterized protein</fullName>
    </submittedName>
</protein>
<evidence type="ECO:0000313" key="2">
    <source>
        <dbReference type="Proteomes" id="UP000033015"/>
    </source>
</evidence>
<gene>
    <name evidence="1" type="ORF">CPT_Stahl1</name>
</gene>
<evidence type="ECO:0000313" key="1">
    <source>
        <dbReference type="EMBL" id="AKA61429.1"/>
    </source>
</evidence>
<dbReference type="EMBL" id="KP696447">
    <property type="protein sequence ID" value="AKA61429.1"/>
    <property type="molecule type" value="Genomic_DNA"/>
</dbReference>